<dbReference type="Pfam" id="PF02663">
    <property type="entry name" value="FmdE"/>
    <property type="match status" value="1"/>
</dbReference>
<dbReference type="PANTHER" id="PTHR39418:SF1">
    <property type="entry name" value="DEHYDROGENASE"/>
    <property type="match status" value="1"/>
</dbReference>
<dbReference type="PANTHER" id="PTHR39418">
    <property type="entry name" value="DEHYDROGENASE-RELATED"/>
    <property type="match status" value="1"/>
</dbReference>
<dbReference type="AlphaFoldDB" id="A0A3B0V7N1"/>
<dbReference type="SUPFAM" id="SSF143555">
    <property type="entry name" value="FwdE-like"/>
    <property type="match status" value="1"/>
</dbReference>
<dbReference type="InterPro" id="IPR003814">
    <property type="entry name" value="FmdEsu_dom"/>
</dbReference>
<feature type="domain" description="Formylmethanofuran dehydrogenase subunit E" evidence="1">
    <location>
        <begin position="14"/>
        <end position="137"/>
    </location>
</feature>
<sequence>MENFDELLKKATAIHGHICAGQVIGVRLAMLGLKQIGIDDPRGVDRKKFYVLVEIDRCATDAIQTVTGCSLGKRSMKWLDHGIMAASFVNLEDGRAVRILAREESRELAGKYCPEIKEKYQQQLAAYRIMPEEELFTVQQVRIKVPACDMPGRPQCRVQCADCGEWVQDSRHVEQNGRLLCKNCADGAYFEVI</sequence>
<protein>
    <submittedName>
        <fullName evidence="2">Formylmethanofuran dehydrogenase subunit E</fullName>
    </submittedName>
</protein>
<name>A0A3B0V7N1_9ZZZZ</name>
<gene>
    <name evidence="2" type="ORF">MNBD_DELTA03-128</name>
</gene>
<organism evidence="2">
    <name type="scientific">hydrothermal vent metagenome</name>
    <dbReference type="NCBI Taxonomy" id="652676"/>
    <lineage>
        <taxon>unclassified sequences</taxon>
        <taxon>metagenomes</taxon>
        <taxon>ecological metagenomes</taxon>
    </lineage>
</organism>
<evidence type="ECO:0000259" key="1">
    <source>
        <dbReference type="Pfam" id="PF02663"/>
    </source>
</evidence>
<dbReference type="InterPro" id="IPR053194">
    <property type="entry name" value="tRNA_methyltr_O"/>
</dbReference>
<reference evidence="2" key="1">
    <citation type="submission" date="2018-06" db="EMBL/GenBank/DDBJ databases">
        <authorList>
            <person name="Zhirakovskaya E."/>
        </authorList>
    </citation>
    <scope>NUCLEOTIDE SEQUENCE</scope>
</reference>
<dbReference type="Gene3D" id="3.30.1330.130">
    <property type="match status" value="1"/>
</dbReference>
<dbReference type="EMBL" id="UOEX01000167">
    <property type="protein sequence ID" value="VAW36313.1"/>
    <property type="molecule type" value="Genomic_DNA"/>
</dbReference>
<proteinExistence type="predicted"/>
<evidence type="ECO:0000313" key="2">
    <source>
        <dbReference type="EMBL" id="VAW36313.1"/>
    </source>
</evidence>
<accession>A0A3B0V7N1</accession>